<dbReference type="InterPro" id="IPR010281">
    <property type="entry name" value="DUF885"/>
</dbReference>
<name>A0ABV6SDU6_9SPHN</name>
<evidence type="ECO:0000256" key="1">
    <source>
        <dbReference type="SAM" id="SignalP"/>
    </source>
</evidence>
<sequence length="606" mass="67098">MTERFSLARRSRGALALALLLCTSGTAGTALAQTQTQAAAAPSAAEAQLQSVLDAHWKWMLTINPFLASTLGDHAADGKMPDMSLAAADRNAAQEQRFYDQLAAIPDAQLSEAGRTNKGVLMRMLKDDVDGNRFGERMMLFTTYSNWAQGFADLANSLPLNDKADYQSYLDRLAQFPKYNAQALEISNRAIAEGYVLPCSVLGNTAQTLSGPVDGKVEDTRFYAPFTRTRPASIGEAEWSAMQARAVSIIRDTLTPEYRGLRKWFEAKYQPACRKNDSASTLPQGKEWYALQARIHTTTDLTPDQIHQIGLDEVKRIVARMDAVALKAGYPNRADYIRKIQSDPQYFARSPEELLAIAALQAKRIDGMMPRYFGKLPRLPYGIKPIPAETAEGTTTAYYFPGSPEAGIAGNYYVNTSKLDQRPLWELPALTAHEAVPGHHNQIALQQEQDLAPFRKYAAGFTAFIEGWGLYSEYLGEEMGLYDTNEKMMGRLSYELWRACRLVVDTGIHAKGWDKARAVAFMKANTALTDANIDAEVNRYISWPGQALGYKIGEIRIRELRGKAETALGDKFDLRAFHDLVLSQGPVPLDVLSASVDRWIAAKKAA</sequence>
<protein>
    <submittedName>
        <fullName evidence="2">DUF885 family protein</fullName>
    </submittedName>
</protein>
<keyword evidence="1" id="KW-0732">Signal</keyword>
<gene>
    <name evidence="2" type="ORF">ACFFF8_19800</name>
</gene>
<dbReference type="Pfam" id="PF05960">
    <property type="entry name" value="DUF885"/>
    <property type="match status" value="1"/>
</dbReference>
<feature type="signal peptide" evidence="1">
    <location>
        <begin position="1"/>
        <end position="32"/>
    </location>
</feature>
<dbReference type="RefSeq" id="WP_267223482.1">
    <property type="nucleotide sequence ID" value="NZ_JAPCWC010000023.1"/>
</dbReference>
<proteinExistence type="predicted"/>
<accession>A0ABV6SDU6</accession>
<feature type="chain" id="PRO_5045179833" evidence="1">
    <location>
        <begin position="33"/>
        <end position="606"/>
    </location>
</feature>
<dbReference type="PANTHER" id="PTHR33361:SF2">
    <property type="entry name" value="DUF885 DOMAIN-CONTAINING PROTEIN"/>
    <property type="match status" value="1"/>
</dbReference>
<keyword evidence="3" id="KW-1185">Reference proteome</keyword>
<evidence type="ECO:0000313" key="3">
    <source>
        <dbReference type="Proteomes" id="UP001589858"/>
    </source>
</evidence>
<comment type="caution">
    <text evidence="2">The sequence shown here is derived from an EMBL/GenBank/DDBJ whole genome shotgun (WGS) entry which is preliminary data.</text>
</comment>
<organism evidence="2 3">
    <name type="scientific">Novosphingobium clariflavum</name>
    <dbReference type="NCBI Taxonomy" id="2029884"/>
    <lineage>
        <taxon>Bacteria</taxon>
        <taxon>Pseudomonadati</taxon>
        <taxon>Pseudomonadota</taxon>
        <taxon>Alphaproteobacteria</taxon>
        <taxon>Sphingomonadales</taxon>
        <taxon>Sphingomonadaceae</taxon>
        <taxon>Novosphingobium</taxon>
    </lineage>
</organism>
<dbReference type="Proteomes" id="UP001589858">
    <property type="component" value="Unassembled WGS sequence"/>
</dbReference>
<dbReference type="EMBL" id="JBHLTM010000076">
    <property type="protein sequence ID" value="MFC0686832.1"/>
    <property type="molecule type" value="Genomic_DNA"/>
</dbReference>
<reference evidence="2 3" key="1">
    <citation type="submission" date="2024-09" db="EMBL/GenBank/DDBJ databases">
        <authorList>
            <person name="Sun Q."/>
            <person name="Mori K."/>
        </authorList>
    </citation>
    <scope>NUCLEOTIDE SEQUENCE [LARGE SCALE GENOMIC DNA]</scope>
    <source>
        <strain evidence="2 3">CICC 11035S</strain>
    </source>
</reference>
<dbReference type="PANTHER" id="PTHR33361">
    <property type="entry name" value="GLR0591 PROTEIN"/>
    <property type="match status" value="1"/>
</dbReference>
<evidence type="ECO:0000313" key="2">
    <source>
        <dbReference type="EMBL" id="MFC0686832.1"/>
    </source>
</evidence>